<dbReference type="Proteomes" id="UP000651208">
    <property type="component" value="Unassembled WGS sequence"/>
</dbReference>
<dbReference type="SUPFAM" id="SSF46565">
    <property type="entry name" value="Chaperone J-domain"/>
    <property type="match status" value="1"/>
</dbReference>
<evidence type="ECO:0000313" key="6">
    <source>
        <dbReference type="EMBL" id="MBC9129774.1"/>
    </source>
</evidence>
<comment type="caution">
    <text evidence="6">The sequence shown here is derived from an EMBL/GenBank/DDBJ whole genome shotgun (WGS) entry which is preliminary data.</text>
</comment>
<comment type="subunit">
    <text evidence="4">Interacts with HscA and stimulates its ATPase activity.</text>
</comment>
<gene>
    <name evidence="4 6" type="primary">hscB</name>
    <name evidence="6" type="ORF">FcAc13_00430</name>
</gene>
<comment type="function">
    <text evidence="3 4">Co-chaperone involved in the maturation of iron-sulfur cluster-containing proteins. Seems to help targeting proteins to be folded toward HscA.</text>
</comment>
<sequence>MEKNYFNLLQLPVVLPIDGSLLSLHYQQLQRQFHPDNYATAPDNEKAAILQQSASINAAYQTLKDPIKAAEYRLSLEGININEEQQTIHDSPFLMEQFMLREQLDDLEHAQNWDELTLFYDEMIERKNQIYAQLLEYINQSHWLMAKQQLYKLRYYAKLIEQIELLQEKQFNL</sequence>
<evidence type="ECO:0000313" key="7">
    <source>
        <dbReference type="Proteomes" id="UP000651208"/>
    </source>
</evidence>
<reference evidence="6 7" key="1">
    <citation type="submission" date="2020-06" db="EMBL/GenBank/DDBJ databases">
        <title>Frischella cerana isolated from Apis cerana gut homogenate.</title>
        <authorList>
            <person name="Wolter L.A."/>
            <person name="Suenami S."/>
            <person name="Miyazaki R."/>
        </authorList>
    </citation>
    <scope>NUCLEOTIDE SEQUENCE [LARGE SCALE GENOMIC DNA]</scope>
    <source>
        <strain evidence="6 7">Ac13</strain>
    </source>
</reference>
<dbReference type="PANTHER" id="PTHR14021:SF15">
    <property type="entry name" value="IRON-SULFUR CLUSTER CO-CHAPERONE PROTEIN HSCB"/>
    <property type="match status" value="1"/>
</dbReference>
<dbReference type="InterPro" id="IPR009073">
    <property type="entry name" value="HscB_oligo_C"/>
</dbReference>
<dbReference type="SMART" id="SM00271">
    <property type="entry name" value="DnaJ"/>
    <property type="match status" value="1"/>
</dbReference>
<dbReference type="InterPro" id="IPR036386">
    <property type="entry name" value="HscB_C_sf"/>
</dbReference>
<dbReference type="Gene3D" id="1.20.1280.20">
    <property type="entry name" value="HscB, C-terminal domain"/>
    <property type="match status" value="1"/>
</dbReference>
<dbReference type="PANTHER" id="PTHR14021">
    <property type="entry name" value="IRON-SULFUR CLUSTER CO-CHAPERONE PROTEIN HSCB"/>
    <property type="match status" value="1"/>
</dbReference>
<dbReference type="InterPro" id="IPR001623">
    <property type="entry name" value="DnaJ_domain"/>
</dbReference>
<dbReference type="InterPro" id="IPR004640">
    <property type="entry name" value="HscB"/>
</dbReference>
<evidence type="ECO:0000256" key="4">
    <source>
        <dbReference type="HAMAP-Rule" id="MF_00682"/>
    </source>
</evidence>
<evidence type="ECO:0000259" key="5">
    <source>
        <dbReference type="PROSITE" id="PS50076"/>
    </source>
</evidence>
<feature type="domain" description="J" evidence="5">
    <location>
        <begin position="4"/>
        <end position="80"/>
    </location>
</feature>
<organism evidence="6 7">
    <name type="scientific">Frischella japonica</name>
    <dbReference type="NCBI Taxonomy" id="2741544"/>
    <lineage>
        <taxon>Bacteria</taxon>
        <taxon>Pseudomonadati</taxon>
        <taxon>Pseudomonadota</taxon>
        <taxon>Gammaproteobacteria</taxon>
        <taxon>Orbales</taxon>
        <taxon>Orbaceae</taxon>
        <taxon>Frischella</taxon>
    </lineage>
</organism>
<dbReference type="SUPFAM" id="SSF47144">
    <property type="entry name" value="HSC20 (HSCB), C-terminal oligomerisation domain"/>
    <property type="match status" value="1"/>
</dbReference>
<comment type="similarity">
    <text evidence="1 4">Belongs to the HscB family.</text>
</comment>
<protein>
    <recommendedName>
        <fullName evidence="4">Co-chaperone protein HscB homolog</fullName>
    </recommendedName>
</protein>
<keyword evidence="7" id="KW-1185">Reference proteome</keyword>
<dbReference type="PROSITE" id="PS50076">
    <property type="entry name" value="DNAJ_2"/>
    <property type="match status" value="1"/>
</dbReference>
<dbReference type="CDD" id="cd06257">
    <property type="entry name" value="DnaJ"/>
    <property type="match status" value="1"/>
</dbReference>
<name>A0ABR7QU95_9GAMM</name>
<dbReference type="Gene3D" id="1.10.287.110">
    <property type="entry name" value="DnaJ domain"/>
    <property type="match status" value="1"/>
</dbReference>
<evidence type="ECO:0000256" key="3">
    <source>
        <dbReference type="ARBA" id="ARBA00025596"/>
    </source>
</evidence>
<dbReference type="HAMAP" id="MF_00682">
    <property type="entry name" value="HscB"/>
    <property type="match status" value="1"/>
</dbReference>
<evidence type="ECO:0000256" key="2">
    <source>
        <dbReference type="ARBA" id="ARBA00023186"/>
    </source>
</evidence>
<dbReference type="Pfam" id="PF07743">
    <property type="entry name" value="HSCB_C"/>
    <property type="match status" value="1"/>
</dbReference>
<keyword evidence="2 4" id="KW-0143">Chaperone</keyword>
<dbReference type="RefSeq" id="WP_187754244.1">
    <property type="nucleotide sequence ID" value="NZ_JABURY010000003.1"/>
</dbReference>
<dbReference type="InterPro" id="IPR036869">
    <property type="entry name" value="J_dom_sf"/>
</dbReference>
<evidence type="ECO:0000256" key="1">
    <source>
        <dbReference type="ARBA" id="ARBA00010476"/>
    </source>
</evidence>
<dbReference type="NCBIfam" id="TIGR00714">
    <property type="entry name" value="hscB"/>
    <property type="match status" value="1"/>
</dbReference>
<proteinExistence type="inferred from homology"/>
<dbReference type="EMBL" id="JABURY010000003">
    <property type="protein sequence ID" value="MBC9129774.1"/>
    <property type="molecule type" value="Genomic_DNA"/>
</dbReference>
<accession>A0ABR7QU95</accession>